<sequence>MTGKAPRLRDMDVQFSLDGVSDLPLLFQRRAEAAQSALNRWPVHHALRYGPKQGETLNLFPADSAQSSVGGAPVLFFIHGGFWRSLDADLFSFLADGFVPFGAMLVVIDYPLMPDVRLADVLASCARALHWTHANVADYGGDPNRITICGNSAGGHLVAELACADAPHSCGSSAQGAGIPIAAAVPISGIYDLEPVTRSFQDDSLTLTASEVADFSPLTRRYRSVVPMLVAVGADETTEFLRQTDAFADLCTRAGQPSEALHVPGTNHVSVLTEALAVPDHSFNRRVRALMGLAV</sequence>
<accession>A0ABS5RXT6</accession>
<dbReference type="EMBL" id="JAFMNX010000003">
    <property type="protein sequence ID" value="MBS9721853.1"/>
    <property type="molecule type" value="Genomic_DNA"/>
</dbReference>
<evidence type="ECO:0000313" key="3">
    <source>
        <dbReference type="EMBL" id="MBS9721853.1"/>
    </source>
</evidence>
<dbReference type="RefSeq" id="WP_213985468.1">
    <property type="nucleotide sequence ID" value="NZ_JAFMNX010000003.1"/>
</dbReference>
<comment type="caution">
    <text evidence="3">The sequence shown here is derived from an EMBL/GenBank/DDBJ whole genome shotgun (WGS) entry which is preliminary data.</text>
</comment>
<proteinExistence type="predicted"/>
<dbReference type="GO" id="GO:0016787">
    <property type="term" value="F:hydrolase activity"/>
    <property type="evidence" value="ECO:0007669"/>
    <property type="project" value="UniProtKB-KW"/>
</dbReference>
<reference evidence="3 4" key="1">
    <citation type="submission" date="2021-03" db="EMBL/GenBank/DDBJ databases">
        <title>Tianweitania aestuarii sp. nov., isolated from a tidal flat.</title>
        <authorList>
            <person name="Park S."/>
            <person name="Yoon J.-H."/>
        </authorList>
    </citation>
    <scope>NUCLEOTIDE SEQUENCE [LARGE SCALE GENOMIC DNA]</scope>
    <source>
        <strain evidence="3 4">BSSL-BM11</strain>
    </source>
</reference>
<organism evidence="3 4">
    <name type="scientific">Tianweitania aestuarii</name>
    <dbReference type="NCBI Taxonomy" id="2814886"/>
    <lineage>
        <taxon>Bacteria</taxon>
        <taxon>Pseudomonadati</taxon>
        <taxon>Pseudomonadota</taxon>
        <taxon>Alphaproteobacteria</taxon>
        <taxon>Hyphomicrobiales</taxon>
        <taxon>Phyllobacteriaceae</taxon>
        <taxon>Tianweitania</taxon>
    </lineage>
</organism>
<dbReference type="Gene3D" id="3.40.50.1820">
    <property type="entry name" value="alpha/beta hydrolase"/>
    <property type="match status" value="1"/>
</dbReference>
<evidence type="ECO:0000259" key="2">
    <source>
        <dbReference type="Pfam" id="PF07859"/>
    </source>
</evidence>
<gene>
    <name evidence="3" type="ORF">JYU29_14275</name>
</gene>
<dbReference type="Proteomes" id="UP001297272">
    <property type="component" value="Unassembled WGS sequence"/>
</dbReference>
<dbReference type="InterPro" id="IPR013094">
    <property type="entry name" value="AB_hydrolase_3"/>
</dbReference>
<name>A0ABS5RXT6_9HYPH</name>
<dbReference type="PANTHER" id="PTHR48081:SF33">
    <property type="entry name" value="KYNURENINE FORMAMIDASE"/>
    <property type="match status" value="1"/>
</dbReference>
<dbReference type="InterPro" id="IPR050300">
    <property type="entry name" value="GDXG_lipolytic_enzyme"/>
</dbReference>
<keyword evidence="1 3" id="KW-0378">Hydrolase</keyword>
<dbReference type="SUPFAM" id="SSF53474">
    <property type="entry name" value="alpha/beta-Hydrolases"/>
    <property type="match status" value="1"/>
</dbReference>
<dbReference type="InterPro" id="IPR029058">
    <property type="entry name" value="AB_hydrolase_fold"/>
</dbReference>
<evidence type="ECO:0000256" key="1">
    <source>
        <dbReference type="ARBA" id="ARBA00022801"/>
    </source>
</evidence>
<protein>
    <submittedName>
        <fullName evidence="3">Alpha/beta hydrolase</fullName>
    </submittedName>
</protein>
<feature type="domain" description="Alpha/beta hydrolase fold-3" evidence="2">
    <location>
        <begin position="75"/>
        <end position="269"/>
    </location>
</feature>
<keyword evidence="4" id="KW-1185">Reference proteome</keyword>
<dbReference type="Pfam" id="PF07859">
    <property type="entry name" value="Abhydrolase_3"/>
    <property type="match status" value="1"/>
</dbReference>
<dbReference type="PANTHER" id="PTHR48081">
    <property type="entry name" value="AB HYDROLASE SUPERFAMILY PROTEIN C4A8.06C"/>
    <property type="match status" value="1"/>
</dbReference>
<evidence type="ECO:0000313" key="4">
    <source>
        <dbReference type="Proteomes" id="UP001297272"/>
    </source>
</evidence>